<sequence>MDSIERLVGDLHELDSIVYGAANQVSTPAATPVVGVVAALPFIWQRAPESWWAYRKLQNQRKTQYAANRAPQRQSTGKGNHTMKVLKPRSANSPHGERNDAHHQQIMTHEYGPTSRPSIQQYM</sequence>
<feature type="compositionally biased region" description="Polar residues" evidence="1">
    <location>
        <begin position="63"/>
        <end position="79"/>
    </location>
</feature>
<dbReference type="GO" id="GO:0003677">
    <property type="term" value="F:DNA binding"/>
    <property type="evidence" value="ECO:0007669"/>
    <property type="project" value="UniProtKB-KW"/>
</dbReference>
<evidence type="ECO:0000256" key="1">
    <source>
        <dbReference type="SAM" id="MobiDB-lite"/>
    </source>
</evidence>
<dbReference type="Proteomes" id="UP001149079">
    <property type="component" value="Unassembled WGS sequence"/>
</dbReference>
<evidence type="ECO:0000313" key="2">
    <source>
        <dbReference type="EMBL" id="KAJ5121128.1"/>
    </source>
</evidence>
<evidence type="ECO:0000313" key="3">
    <source>
        <dbReference type="Proteomes" id="UP001149079"/>
    </source>
</evidence>
<dbReference type="EMBL" id="JAPQKL010000007">
    <property type="protein sequence ID" value="KAJ5121128.1"/>
    <property type="molecule type" value="Genomic_DNA"/>
</dbReference>
<protein>
    <submittedName>
        <fullName evidence="2">Winged helix-turn-helix transcription repressor DNA-binding</fullName>
    </submittedName>
</protein>
<proteinExistence type="predicted"/>
<dbReference type="GeneID" id="81409003"/>
<feature type="region of interest" description="Disordered" evidence="1">
    <location>
        <begin position="63"/>
        <end position="123"/>
    </location>
</feature>
<dbReference type="AlphaFoldDB" id="A0A9W9GIL5"/>
<organism evidence="2 3">
    <name type="scientific">Penicillium bovifimosum</name>
    <dbReference type="NCBI Taxonomy" id="126998"/>
    <lineage>
        <taxon>Eukaryota</taxon>
        <taxon>Fungi</taxon>
        <taxon>Dikarya</taxon>
        <taxon>Ascomycota</taxon>
        <taxon>Pezizomycotina</taxon>
        <taxon>Eurotiomycetes</taxon>
        <taxon>Eurotiomycetidae</taxon>
        <taxon>Eurotiales</taxon>
        <taxon>Aspergillaceae</taxon>
        <taxon>Penicillium</taxon>
    </lineage>
</organism>
<keyword evidence="2" id="KW-0238">DNA-binding</keyword>
<comment type="caution">
    <text evidence="2">The sequence shown here is derived from an EMBL/GenBank/DDBJ whole genome shotgun (WGS) entry which is preliminary data.</text>
</comment>
<dbReference type="OrthoDB" id="5954824at2759"/>
<reference evidence="2" key="2">
    <citation type="journal article" date="2023" name="IMA Fungus">
        <title>Comparative genomic study of the Penicillium genus elucidates a diverse pangenome and 15 lateral gene transfer events.</title>
        <authorList>
            <person name="Petersen C."/>
            <person name="Sorensen T."/>
            <person name="Nielsen M.R."/>
            <person name="Sondergaard T.E."/>
            <person name="Sorensen J.L."/>
            <person name="Fitzpatrick D.A."/>
            <person name="Frisvad J.C."/>
            <person name="Nielsen K.L."/>
        </authorList>
    </citation>
    <scope>NUCLEOTIDE SEQUENCE</scope>
    <source>
        <strain evidence="2">IBT 22155</strain>
    </source>
</reference>
<keyword evidence="3" id="KW-1185">Reference proteome</keyword>
<gene>
    <name evidence="2" type="ORF">N7515_009089</name>
</gene>
<reference evidence="2" key="1">
    <citation type="submission" date="2022-11" db="EMBL/GenBank/DDBJ databases">
        <authorList>
            <person name="Petersen C."/>
        </authorList>
    </citation>
    <scope>NUCLEOTIDE SEQUENCE</scope>
    <source>
        <strain evidence="2">IBT 22155</strain>
    </source>
</reference>
<dbReference type="RefSeq" id="XP_056517632.1">
    <property type="nucleotide sequence ID" value="XM_056669833.1"/>
</dbReference>
<accession>A0A9W9GIL5</accession>
<name>A0A9W9GIL5_9EURO</name>